<gene>
    <name evidence="12" type="primary">leuD_1</name>
    <name evidence="12" type="ORF">GCM10023144_02420</name>
</gene>
<dbReference type="InterPro" id="IPR004431">
    <property type="entry name" value="3-IsopropMal_deHydase_ssu"/>
</dbReference>
<evidence type="ECO:0000313" key="12">
    <source>
        <dbReference type="EMBL" id="GAA4322444.1"/>
    </source>
</evidence>
<dbReference type="NCBIfam" id="TIGR00171">
    <property type="entry name" value="leuD"/>
    <property type="match status" value="1"/>
</dbReference>
<evidence type="ECO:0000256" key="7">
    <source>
        <dbReference type="ARBA" id="ARBA00022430"/>
    </source>
</evidence>
<accession>A0ABP8GDM2</accession>
<evidence type="ECO:0000256" key="8">
    <source>
        <dbReference type="ARBA" id="ARBA00022605"/>
    </source>
</evidence>
<dbReference type="EC" id="4.2.1.33" evidence="6"/>
<dbReference type="CDD" id="cd01577">
    <property type="entry name" value="IPMI_Swivel"/>
    <property type="match status" value="1"/>
</dbReference>
<sequence>MEPFTRLTAIAAPLDRADVDTDMLIPQRFLRKPLTVGYRNFLFYNDRFDADGRLKGDFVLDREPYTRTRIIVSGPNFGCGSTREGAVYAVVDFGIRAVIAPSFGPFYATNAYQNGLLPVVLPEASVRALLDQLQAAPGAELTIDLPTQTVTDPAGRQYRFEIEPARKERMLEGIDDIAATEKFAAERDALERRLDAETPWLAGRQLQELVP</sequence>
<evidence type="ECO:0000256" key="3">
    <source>
        <dbReference type="ARBA" id="ARBA00004729"/>
    </source>
</evidence>
<dbReference type="PANTHER" id="PTHR43345">
    <property type="entry name" value="3-ISOPROPYLMALATE DEHYDRATASE SMALL SUBUNIT 2-RELATED-RELATED"/>
    <property type="match status" value="1"/>
</dbReference>
<keyword evidence="9" id="KW-0456">Lyase</keyword>
<keyword evidence="8" id="KW-0028">Amino-acid biosynthesis</keyword>
<protein>
    <recommendedName>
        <fullName evidence="6">3-isopropylmalate dehydratase</fullName>
        <ecNumber evidence="6">4.2.1.33</ecNumber>
    </recommendedName>
</protein>
<keyword evidence="7" id="KW-0432">Leucine biosynthesis</keyword>
<dbReference type="InterPro" id="IPR000573">
    <property type="entry name" value="AconitaseA/IPMdHydase_ssu_swvl"/>
</dbReference>
<evidence type="ECO:0000313" key="13">
    <source>
        <dbReference type="Proteomes" id="UP001501671"/>
    </source>
</evidence>
<comment type="caution">
    <text evidence="12">The sequence shown here is derived from an EMBL/GenBank/DDBJ whole genome shotgun (WGS) entry which is preliminary data.</text>
</comment>
<comment type="subunit">
    <text evidence="5">Heterodimer of LeuC and LeuD.</text>
</comment>
<dbReference type="Gene3D" id="3.20.19.10">
    <property type="entry name" value="Aconitase, domain 4"/>
    <property type="match status" value="1"/>
</dbReference>
<reference evidence="13" key="1">
    <citation type="journal article" date="2019" name="Int. J. Syst. Evol. Microbiol.">
        <title>The Global Catalogue of Microorganisms (GCM) 10K type strain sequencing project: providing services to taxonomists for standard genome sequencing and annotation.</title>
        <authorList>
            <consortium name="The Broad Institute Genomics Platform"/>
            <consortium name="The Broad Institute Genome Sequencing Center for Infectious Disease"/>
            <person name="Wu L."/>
            <person name="Ma J."/>
        </authorList>
    </citation>
    <scope>NUCLEOTIDE SEQUENCE [LARGE SCALE GENOMIC DNA]</scope>
    <source>
        <strain evidence="13">JCM 17666</strain>
    </source>
</reference>
<dbReference type="PANTHER" id="PTHR43345:SF5">
    <property type="entry name" value="3-ISOPROPYLMALATE DEHYDRATASE SMALL SUBUNIT"/>
    <property type="match status" value="1"/>
</dbReference>
<dbReference type="SUPFAM" id="SSF52016">
    <property type="entry name" value="LeuD/IlvD-like"/>
    <property type="match status" value="1"/>
</dbReference>
<keyword evidence="13" id="KW-1185">Reference proteome</keyword>
<evidence type="ECO:0000256" key="1">
    <source>
        <dbReference type="ARBA" id="ARBA00000491"/>
    </source>
</evidence>
<dbReference type="Proteomes" id="UP001501671">
    <property type="component" value="Unassembled WGS sequence"/>
</dbReference>
<keyword evidence="10" id="KW-0100">Branched-chain amino acid biosynthesis</keyword>
<proteinExistence type="inferred from homology"/>
<evidence type="ECO:0000256" key="5">
    <source>
        <dbReference type="ARBA" id="ARBA00011271"/>
    </source>
</evidence>
<evidence type="ECO:0000259" key="11">
    <source>
        <dbReference type="Pfam" id="PF00694"/>
    </source>
</evidence>
<dbReference type="Pfam" id="PF00694">
    <property type="entry name" value="Aconitase_C"/>
    <property type="match status" value="1"/>
</dbReference>
<dbReference type="InterPro" id="IPR033940">
    <property type="entry name" value="IPMI_Swivel"/>
</dbReference>
<evidence type="ECO:0000256" key="10">
    <source>
        <dbReference type="ARBA" id="ARBA00023304"/>
    </source>
</evidence>
<comment type="catalytic activity">
    <reaction evidence="1">
        <text>(2R,3S)-3-isopropylmalate = (2S)-2-isopropylmalate</text>
        <dbReference type="Rhea" id="RHEA:32287"/>
        <dbReference type="ChEBI" id="CHEBI:1178"/>
        <dbReference type="ChEBI" id="CHEBI:35121"/>
        <dbReference type="EC" id="4.2.1.33"/>
    </reaction>
</comment>
<comment type="pathway">
    <text evidence="3">Amino-acid biosynthesis; L-leucine biosynthesis; L-leucine from 3-methyl-2-oxobutanoate: step 2/4.</text>
</comment>
<organism evidence="12 13">
    <name type="scientific">Pigmentiphaga soli</name>
    <dbReference type="NCBI Taxonomy" id="1007095"/>
    <lineage>
        <taxon>Bacteria</taxon>
        <taxon>Pseudomonadati</taxon>
        <taxon>Pseudomonadota</taxon>
        <taxon>Betaproteobacteria</taxon>
        <taxon>Burkholderiales</taxon>
        <taxon>Alcaligenaceae</taxon>
        <taxon>Pigmentiphaga</taxon>
    </lineage>
</organism>
<dbReference type="RefSeq" id="WP_345245489.1">
    <property type="nucleotide sequence ID" value="NZ_BAABFO010000001.1"/>
</dbReference>
<dbReference type="InterPro" id="IPR015928">
    <property type="entry name" value="Aconitase/3IPM_dehydase_swvl"/>
</dbReference>
<feature type="domain" description="Aconitase A/isopropylmalate dehydratase small subunit swivel" evidence="11">
    <location>
        <begin position="1"/>
        <end position="123"/>
    </location>
</feature>
<evidence type="ECO:0000256" key="4">
    <source>
        <dbReference type="ARBA" id="ARBA00009845"/>
    </source>
</evidence>
<evidence type="ECO:0000256" key="9">
    <source>
        <dbReference type="ARBA" id="ARBA00023239"/>
    </source>
</evidence>
<dbReference type="NCBIfam" id="NF002458">
    <property type="entry name" value="PRK01641.1"/>
    <property type="match status" value="1"/>
</dbReference>
<evidence type="ECO:0000256" key="2">
    <source>
        <dbReference type="ARBA" id="ARBA00002695"/>
    </source>
</evidence>
<dbReference type="InterPro" id="IPR050075">
    <property type="entry name" value="LeuD"/>
</dbReference>
<comment type="function">
    <text evidence="2">Catalyzes the isomerization between 2-isopropylmalate and 3-isopropylmalate, via the formation of 2-isopropylmaleate.</text>
</comment>
<dbReference type="EMBL" id="BAABFO010000001">
    <property type="protein sequence ID" value="GAA4322444.1"/>
    <property type="molecule type" value="Genomic_DNA"/>
</dbReference>
<comment type="similarity">
    <text evidence="4">Belongs to the LeuD family. LeuD type 1 subfamily.</text>
</comment>
<name>A0ABP8GDM2_9BURK</name>
<evidence type="ECO:0000256" key="6">
    <source>
        <dbReference type="ARBA" id="ARBA00011998"/>
    </source>
</evidence>